<accession>A0A8H2WTY8</accession>
<dbReference type="Proteomes" id="UP000663843">
    <property type="component" value="Unassembled WGS sequence"/>
</dbReference>
<name>A0A8H2WTY8_9AGAM</name>
<gene>
    <name evidence="1" type="ORF">RDB_LOCUS39633</name>
</gene>
<evidence type="ECO:0008006" key="3">
    <source>
        <dbReference type="Google" id="ProtNLM"/>
    </source>
</evidence>
<protein>
    <recommendedName>
        <fullName evidence="3">BTB domain-containing protein</fullName>
    </recommendedName>
</protein>
<dbReference type="AlphaFoldDB" id="A0A8H2WTY8"/>
<reference evidence="1" key="1">
    <citation type="submission" date="2021-01" db="EMBL/GenBank/DDBJ databases">
        <authorList>
            <person name="Kaushik A."/>
        </authorList>
    </citation>
    <scope>NUCLEOTIDE SEQUENCE</scope>
    <source>
        <strain evidence="1">AG2-2IIIB</strain>
    </source>
</reference>
<evidence type="ECO:0000313" key="1">
    <source>
        <dbReference type="EMBL" id="CAE6405880.1"/>
    </source>
</evidence>
<proteinExistence type="predicted"/>
<dbReference type="EMBL" id="CAJMWT010001499">
    <property type="protein sequence ID" value="CAE6405880.1"/>
    <property type="molecule type" value="Genomic_DNA"/>
</dbReference>
<sequence>MSKRRVPLVSIPSRRSPDIERIIKANSSQTASPEVYSPGYGLLDGGDTLVRCSDGIRFILASTLLASSFPRLLGEPPGPPSLAFSIEFPFSSDVLVLILKFISNRPFQPPRNKCTSSFVSDCFKAANMYQLTSLTAWLRSQLVLLNSPVYQGIGPIGAYGLCSTYQFRPEKQQAFRNCIGQINLQDKFAISDVTRDCPDLHSALELVGRLARRNIIITEVFSWFHTYPLDSRSCYWDKNYPAAYKDLTCKSCRDWTIFQTPSWLSFWAYRAKKEFLMTPGDDCDHVFRVEYLGKRGTDFEMFGGEFEADEAGRMEDEESLCQDCLKRILLENPSHWEDWATIVQNELKVKLADEF</sequence>
<comment type="caution">
    <text evidence="1">The sequence shown here is derived from an EMBL/GenBank/DDBJ whole genome shotgun (WGS) entry which is preliminary data.</text>
</comment>
<evidence type="ECO:0000313" key="2">
    <source>
        <dbReference type="Proteomes" id="UP000663843"/>
    </source>
</evidence>
<organism evidence="1 2">
    <name type="scientific">Rhizoctonia solani</name>
    <dbReference type="NCBI Taxonomy" id="456999"/>
    <lineage>
        <taxon>Eukaryota</taxon>
        <taxon>Fungi</taxon>
        <taxon>Dikarya</taxon>
        <taxon>Basidiomycota</taxon>
        <taxon>Agaricomycotina</taxon>
        <taxon>Agaricomycetes</taxon>
        <taxon>Cantharellales</taxon>
        <taxon>Ceratobasidiaceae</taxon>
        <taxon>Rhizoctonia</taxon>
    </lineage>
</organism>